<organism evidence="10 11">
    <name type="scientific">Candidatus Roizmanbacteria bacterium CG_4_10_14_0_2_um_filter_39_13</name>
    <dbReference type="NCBI Taxonomy" id="1974825"/>
    <lineage>
        <taxon>Bacteria</taxon>
        <taxon>Candidatus Roizmaniibacteriota</taxon>
    </lineage>
</organism>
<dbReference type="AlphaFoldDB" id="A0A2M7TZV7"/>
<dbReference type="GO" id="GO:0004831">
    <property type="term" value="F:tyrosine-tRNA ligase activity"/>
    <property type="evidence" value="ECO:0007669"/>
    <property type="project" value="UniProtKB-EC"/>
</dbReference>
<evidence type="ECO:0000256" key="3">
    <source>
        <dbReference type="ARBA" id="ARBA00022741"/>
    </source>
</evidence>
<accession>A0A2M7TZV7</accession>
<protein>
    <recommendedName>
        <fullName evidence="1">tyrosine--tRNA ligase</fullName>
        <ecNumber evidence="1">6.1.1.1</ecNumber>
    </recommendedName>
    <alternativeName>
        <fullName evidence="7">Tyrosyl-tRNA synthetase</fullName>
    </alternativeName>
</protein>
<dbReference type="PANTHER" id="PTHR46264">
    <property type="entry name" value="TYROSINE-TRNA LIGASE"/>
    <property type="match status" value="1"/>
</dbReference>
<dbReference type="GO" id="GO:0005524">
    <property type="term" value="F:ATP binding"/>
    <property type="evidence" value="ECO:0007669"/>
    <property type="project" value="UniProtKB-KW"/>
</dbReference>
<keyword evidence="6 9" id="KW-0030">Aminoacyl-tRNA synthetase</keyword>
<evidence type="ECO:0000256" key="8">
    <source>
        <dbReference type="ARBA" id="ARBA00048248"/>
    </source>
</evidence>
<dbReference type="InterPro" id="IPR050489">
    <property type="entry name" value="Tyr-tRNA_synthase"/>
</dbReference>
<dbReference type="InterPro" id="IPR014729">
    <property type="entry name" value="Rossmann-like_a/b/a_fold"/>
</dbReference>
<feature type="non-terminal residue" evidence="10">
    <location>
        <position position="1"/>
    </location>
</feature>
<keyword evidence="4 9" id="KW-0067">ATP-binding</keyword>
<evidence type="ECO:0000256" key="9">
    <source>
        <dbReference type="RuleBase" id="RU363036"/>
    </source>
</evidence>
<dbReference type="EC" id="6.1.1.1" evidence="1"/>
<comment type="similarity">
    <text evidence="9">Belongs to the class-I aminoacyl-tRNA synthetase family.</text>
</comment>
<sequence length="170" mass="19452">VGPQLGFWKPVVISHHMLMGLTPPSKIESELTDEDKISRVIALKMSKSNPDSAIFMTDSTKDIKRKIGKAWAPEGEIKENPVLEYCKYILFESFDELRISRPEKFGGNKAYKTYIELELDYASKALHPMDLKNTVITLLDELLQPVRKHFEENEEAAALLKQVQSFQVTR</sequence>
<comment type="caution">
    <text evidence="10">The sequence shown here is derived from an EMBL/GenBank/DDBJ whole genome shotgun (WGS) entry which is preliminary data.</text>
</comment>
<dbReference type="GO" id="GO:0005737">
    <property type="term" value="C:cytoplasm"/>
    <property type="evidence" value="ECO:0007669"/>
    <property type="project" value="TreeGrafter"/>
</dbReference>
<dbReference type="GO" id="GO:0006437">
    <property type="term" value="P:tyrosyl-tRNA aminoacylation"/>
    <property type="evidence" value="ECO:0007669"/>
    <property type="project" value="TreeGrafter"/>
</dbReference>
<evidence type="ECO:0000313" key="11">
    <source>
        <dbReference type="Proteomes" id="UP000228503"/>
    </source>
</evidence>
<reference evidence="11" key="1">
    <citation type="submission" date="2017-09" db="EMBL/GenBank/DDBJ databases">
        <title>Depth-based differentiation of microbial function through sediment-hosted aquifers and enrichment of novel symbionts in the deep terrestrial subsurface.</title>
        <authorList>
            <person name="Probst A.J."/>
            <person name="Ladd B."/>
            <person name="Jarett J.K."/>
            <person name="Geller-Mcgrath D.E."/>
            <person name="Sieber C.M.K."/>
            <person name="Emerson J.B."/>
            <person name="Anantharaman K."/>
            <person name="Thomas B.C."/>
            <person name="Malmstrom R."/>
            <person name="Stieglmeier M."/>
            <person name="Klingl A."/>
            <person name="Woyke T."/>
            <person name="Ryan C.M."/>
            <person name="Banfield J.F."/>
        </authorList>
    </citation>
    <scope>NUCLEOTIDE SEQUENCE [LARGE SCALE GENOMIC DNA]</scope>
</reference>
<dbReference type="InterPro" id="IPR002305">
    <property type="entry name" value="aa-tRNA-synth_Ic"/>
</dbReference>
<gene>
    <name evidence="10" type="ORF">COY16_02155</name>
</gene>
<proteinExistence type="inferred from homology"/>
<dbReference type="EMBL" id="PFOB01000024">
    <property type="protein sequence ID" value="PIZ63361.1"/>
    <property type="molecule type" value="Genomic_DNA"/>
</dbReference>
<evidence type="ECO:0000256" key="4">
    <source>
        <dbReference type="ARBA" id="ARBA00022840"/>
    </source>
</evidence>
<dbReference type="Gene3D" id="3.40.50.620">
    <property type="entry name" value="HUPs"/>
    <property type="match status" value="1"/>
</dbReference>
<evidence type="ECO:0000256" key="2">
    <source>
        <dbReference type="ARBA" id="ARBA00022598"/>
    </source>
</evidence>
<keyword evidence="3 9" id="KW-0547">Nucleotide-binding</keyword>
<keyword evidence="5 9" id="KW-0648">Protein biosynthesis</keyword>
<comment type="catalytic activity">
    <reaction evidence="8">
        <text>tRNA(Tyr) + L-tyrosine + ATP = L-tyrosyl-tRNA(Tyr) + AMP + diphosphate + H(+)</text>
        <dbReference type="Rhea" id="RHEA:10220"/>
        <dbReference type="Rhea" id="RHEA-COMP:9706"/>
        <dbReference type="Rhea" id="RHEA-COMP:9707"/>
        <dbReference type="ChEBI" id="CHEBI:15378"/>
        <dbReference type="ChEBI" id="CHEBI:30616"/>
        <dbReference type="ChEBI" id="CHEBI:33019"/>
        <dbReference type="ChEBI" id="CHEBI:58315"/>
        <dbReference type="ChEBI" id="CHEBI:78442"/>
        <dbReference type="ChEBI" id="CHEBI:78536"/>
        <dbReference type="ChEBI" id="CHEBI:456215"/>
        <dbReference type="EC" id="6.1.1.1"/>
    </reaction>
</comment>
<name>A0A2M7TZV7_9BACT</name>
<dbReference type="Proteomes" id="UP000228503">
    <property type="component" value="Unassembled WGS sequence"/>
</dbReference>
<dbReference type="PANTHER" id="PTHR46264:SF4">
    <property type="entry name" value="TYROSINE--TRNA LIGASE, CYTOPLASMIC"/>
    <property type="match status" value="1"/>
</dbReference>
<keyword evidence="2 9" id="KW-0436">Ligase</keyword>
<evidence type="ECO:0000256" key="6">
    <source>
        <dbReference type="ARBA" id="ARBA00023146"/>
    </source>
</evidence>
<evidence type="ECO:0000256" key="1">
    <source>
        <dbReference type="ARBA" id="ARBA00013160"/>
    </source>
</evidence>
<dbReference type="SUPFAM" id="SSF52374">
    <property type="entry name" value="Nucleotidylyl transferase"/>
    <property type="match status" value="1"/>
</dbReference>
<dbReference type="Pfam" id="PF00579">
    <property type="entry name" value="tRNA-synt_1b"/>
    <property type="match status" value="1"/>
</dbReference>
<evidence type="ECO:0000256" key="7">
    <source>
        <dbReference type="ARBA" id="ARBA00033323"/>
    </source>
</evidence>
<evidence type="ECO:0000256" key="5">
    <source>
        <dbReference type="ARBA" id="ARBA00022917"/>
    </source>
</evidence>
<evidence type="ECO:0000313" key="10">
    <source>
        <dbReference type="EMBL" id="PIZ63361.1"/>
    </source>
</evidence>